<name>A0A1G9BS19_9PROT</name>
<protein>
    <submittedName>
        <fullName evidence="8">RNA polymerase sigma-70 factor, ECF subfamily</fullName>
    </submittedName>
</protein>
<accession>A0A1G9BS19</accession>
<sequence>MMMEEELRKLMSMALDGHADSYHLFLQRASMPLRAYLRRRLNAIPDEVEDLLQETLLAIHAKRHTYRRDELLTPWLYAIARYKMIDFLRRRSQHEALNDPLDEETEWLEASEDAVSDSKKDLGKMLETLPENQRLSIQHTKLDGLSVAEAAAMTGMSVSAIKVGVHRGMKALAKMWKEQA</sequence>
<dbReference type="Gene3D" id="1.10.10.10">
    <property type="entry name" value="Winged helix-like DNA-binding domain superfamily/Winged helix DNA-binding domain"/>
    <property type="match status" value="1"/>
</dbReference>
<reference evidence="9" key="1">
    <citation type="submission" date="2016-10" db="EMBL/GenBank/DDBJ databases">
        <authorList>
            <person name="Varghese N."/>
            <person name="Submissions S."/>
        </authorList>
    </citation>
    <scope>NUCLEOTIDE SEQUENCE [LARGE SCALE GENOMIC DNA]</scope>
    <source>
        <strain evidence="9">CBMB127</strain>
    </source>
</reference>
<dbReference type="Pfam" id="PF04542">
    <property type="entry name" value="Sigma70_r2"/>
    <property type="match status" value="1"/>
</dbReference>
<dbReference type="NCBIfam" id="NF009191">
    <property type="entry name" value="PRK12539.1"/>
    <property type="match status" value="1"/>
</dbReference>
<dbReference type="InterPro" id="IPR013324">
    <property type="entry name" value="RNA_pol_sigma_r3/r4-like"/>
</dbReference>
<dbReference type="GO" id="GO:0003677">
    <property type="term" value="F:DNA binding"/>
    <property type="evidence" value="ECO:0007669"/>
    <property type="project" value="UniProtKB-KW"/>
</dbReference>
<evidence type="ECO:0000256" key="5">
    <source>
        <dbReference type="ARBA" id="ARBA00023163"/>
    </source>
</evidence>
<evidence type="ECO:0000256" key="2">
    <source>
        <dbReference type="ARBA" id="ARBA00023015"/>
    </source>
</evidence>
<proteinExistence type="inferred from homology"/>
<dbReference type="STRING" id="492660.SAMN05192566_1314"/>
<dbReference type="NCBIfam" id="NF009188">
    <property type="entry name" value="PRK12536.1"/>
    <property type="match status" value="1"/>
</dbReference>
<dbReference type="AlphaFoldDB" id="A0A1G9BS19"/>
<evidence type="ECO:0000256" key="3">
    <source>
        <dbReference type="ARBA" id="ARBA00023082"/>
    </source>
</evidence>
<dbReference type="Pfam" id="PF08281">
    <property type="entry name" value="Sigma70_r4_2"/>
    <property type="match status" value="1"/>
</dbReference>
<dbReference type="SUPFAM" id="SSF88659">
    <property type="entry name" value="Sigma3 and sigma4 domains of RNA polymerase sigma factors"/>
    <property type="match status" value="1"/>
</dbReference>
<dbReference type="GO" id="GO:0006352">
    <property type="term" value="P:DNA-templated transcription initiation"/>
    <property type="evidence" value="ECO:0007669"/>
    <property type="project" value="InterPro"/>
</dbReference>
<evidence type="ECO:0000256" key="4">
    <source>
        <dbReference type="ARBA" id="ARBA00023125"/>
    </source>
</evidence>
<evidence type="ECO:0000313" key="8">
    <source>
        <dbReference type="EMBL" id="SDK42236.1"/>
    </source>
</evidence>
<dbReference type="NCBIfam" id="TIGR02937">
    <property type="entry name" value="sigma70-ECF"/>
    <property type="match status" value="1"/>
</dbReference>
<feature type="domain" description="RNA polymerase sigma-70 region 2" evidence="6">
    <location>
        <begin position="33"/>
        <end position="92"/>
    </location>
</feature>
<keyword evidence="9" id="KW-1185">Reference proteome</keyword>
<dbReference type="InterPro" id="IPR013249">
    <property type="entry name" value="RNA_pol_sigma70_r4_t2"/>
</dbReference>
<dbReference type="InterPro" id="IPR036388">
    <property type="entry name" value="WH-like_DNA-bd_sf"/>
</dbReference>
<evidence type="ECO:0000259" key="7">
    <source>
        <dbReference type="Pfam" id="PF08281"/>
    </source>
</evidence>
<dbReference type="InterPro" id="IPR014284">
    <property type="entry name" value="RNA_pol_sigma-70_dom"/>
</dbReference>
<evidence type="ECO:0000259" key="6">
    <source>
        <dbReference type="Pfam" id="PF04542"/>
    </source>
</evidence>
<dbReference type="Proteomes" id="UP000198629">
    <property type="component" value="Unassembled WGS sequence"/>
</dbReference>
<dbReference type="RefSeq" id="WP_218119026.1">
    <property type="nucleotide sequence ID" value="NZ_FNFX01000002.1"/>
</dbReference>
<dbReference type="EMBL" id="FNFX01000002">
    <property type="protein sequence ID" value="SDK42236.1"/>
    <property type="molecule type" value="Genomic_DNA"/>
</dbReference>
<keyword evidence="4" id="KW-0238">DNA-binding</keyword>
<organism evidence="8 9">
    <name type="scientific">Methylophilus rhizosphaerae</name>
    <dbReference type="NCBI Taxonomy" id="492660"/>
    <lineage>
        <taxon>Bacteria</taxon>
        <taxon>Pseudomonadati</taxon>
        <taxon>Pseudomonadota</taxon>
        <taxon>Betaproteobacteria</taxon>
        <taxon>Nitrosomonadales</taxon>
        <taxon>Methylophilaceae</taxon>
        <taxon>Methylophilus</taxon>
    </lineage>
</organism>
<evidence type="ECO:0000313" key="9">
    <source>
        <dbReference type="Proteomes" id="UP000198629"/>
    </source>
</evidence>
<dbReference type="PANTHER" id="PTHR43133">
    <property type="entry name" value="RNA POLYMERASE ECF-TYPE SIGMA FACTO"/>
    <property type="match status" value="1"/>
</dbReference>
<dbReference type="InterPro" id="IPR039425">
    <property type="entry name" value="RNA_pol_sigma-70-like"/>
</dbReference>
<dbReference type="GO" id="GO:0016987">
    <property type="term" value="F:sigma factor activity"/>
    <property type="evidence" value="ECO:0007669"/>
    <property type="project" value="UniProtKB-KW"/>
</dbReference>
<dbReference type="InterPro" id="IPR013325">
    <property type="entry name" value="RNA_pol_sigma_r2"/>
</dbReference>
<gene>
    <name evidence="8" type="ORF">SAMN05192566_1314</name>
</gene>
<keyword evidence="3" id="KW-0731">Sigma factor</keyword>
<keyword evidence="5" id="KW-0804">Transcription</keyword>
<keyword evidence="2" id="KW-0805">Transcription regulation</keyword>
<feature type="domain" description="RNA polymerase sigma factor 70 region 4 type 2" evidence="7">
    <location>
        <begin position="121"/>
        <end position="172"/>
    </location>
</feature>
<dbReference type="SUPFAM" id="SSF88946">
    <property type="entry name" value="Sigma2 domain of RNA polymerase sigma factors"/>
    <property type="match status" value="1"/>
</dbReference>
<evidence type="ECO:0000256" key="1">
    <source>
        <dbReference type="ARBA" id="ARBA00010641"/>
    </source>
</evidence>
<dbReference type="InterPro" id="IPR007627">
    <property type="entry name" value="RNA_pol_sigma70_r2"/>
</dbReference>
<dbReference type="PANTHER" id="PTHR43133:SF58">
    <property type="entry name" value="ECF RNA POLYMERASE SIGMA FACTOR SIGD"/>
    <property type="match status" value="1"/>
</dbReference>
<comment type="similarity">
    <text evidence="1">Belongs to the sigma-70 factor family. ECF subfamily.</text>
</comment>
<dbReference type="Gene3D" id="1.10.1740.10">
    <property type="match status" value="1"/>
</dbReference>